<name>A0A803QNJ7_CANSA</name>
<dbReference type="EnsemblPlants" id="evm.model.10.376">
    <property type="protein sequence ID" value="cds.evm.model.10.376"/>
    <property type="gene ID" value="evm.TU.10.376"/>
</dbReference>
<proteinExistence type="predicted"/>
<dbReference type="AlphaFoldDB" id="A0A803QNJ7"/>
<protein>
    <submittedName>
        <fullName evidence="2">Uncharacterized protein</fullName>
    </submittedName>
</protein>
<feature type="region of interest" description="Disordered" evidence="1">
    <location>
        <begin position="1"/>
        <end position="44"/>
    </location>
</feature>
<evidence type="ECO:0000256" key="1">
    <source>
        <dbReference type="SAM" id="MobiDB-lite"/>
    </source>
</evidence>
<dbReference type="Gramene" id="evm.model.10.376">
    <property type="protein sequence ID" value="cds.evm.model.10.376"/>
    <property type="gene ID" value="evm.TU.10.376"/>
</dbReference>
<feature type="compositionally biased region" description="Basic and acidic residues" evidence="1">
    <location>
        <begin position="92"/>
        <end position="113"/>
    </location>
</feature>
<accession>A0A803QNJ7</accession>
<dbReference type="Proteomes" id="UP000596661">
    <property type="component" value="Unassembled WGS sequence"/>
</dbReference>
<organism evidence="2 3">
    <name type="scientific">Cannabis sativa</name>
    <name type="common">Hemp</name>
    <name type="synonym">Marijuana</name>
    <dbReference type="NCBI Taxonomy" id="3483"/>
    <lineage>
        <taxon>Eukaryota</taxon>
        <taxon>Viridiplantae</taxon>
        <taxon>Streptophyta</taxon>
        <taxon>Embryophyta</taxon>
        <taxon>Tracheophyta</taxon>
        <taxon>Spermatophyta</taxon>
        <taxon>Magnoliopsida</taxon>
        <taxon>eudicotyledons</taxon>
        <taxon>Gunneridae</taxon>
        <taxon>Pentapetalae</taxon>
        <taxon>rosids</taxon>
        <taxon>fabids</taxon>
        <taxon>Rosales</taxon>
        <taxon>Cannabaceae</taxon>
        <taxon>Cannabis</taxon>
    </lineage>
</organism>
<keyword evidence="3" id="KW-1185">Reference proteome</keyword>
<feature type="compositionally biased region" description="Basic and acidic residues" evidence="1">
    <location>
        <begin position="1"/>
        <end position="12"/>
    </location>
</feature>
<evidence type="ECO:0000313" key="2">
    <source>
        <dbReference type="EnsemblPlants" id="cds.evm.model.10.376"/>
    </source>
</evidence>
<feature type="region of interest" description="Disordered" evidence="1">
    <location>
        <begin position="92"/>
        <end position="126"/>
    </location>
</feature>
<sequence length="147" mass="16386">MSDLSDSQRYDSGEGAFPDESKKSDSFIPTSMSEDEAPVARAREGSFSMNEIDKMVQELAELVTLEVRDSESTVSAQGYLVHTRLAPDTEVKEMGEDFKLPDCDMEDKTKGEGSETDSVDNAQLNEPFSYEDLVSRVKKSNFQHLQS</sequence>
<reference evidence="2" key="1">
    <citation type="submission" date="2021-03" db="UniProtKB">
        <authorList>
            <consortium name="EnsemblPlants"/>
        </authorList>
    </citation>
    <scope>IDENTIFICATION</scope>
</reference>
<dbReference type="EMBL" id="UZAU01000796">
    <property type="status" value="NOT_ANNOTATED_CDS"/>
    <property type="molecule type" value="Genomic_DNA"/>
</dbReference>
<evidence type="ECO:0000313" key="3">
    <source>
        <dbReference type="Proteomes" id="UP000596661"/>
    </source>
</evidence>